<evidence type="ECO:0000313" key="3">
    <source>
        <dbReference type="Proteomes" id="UP001500822"/>
    </source>
</evidence>
<keyword evidence="3" id="KW-1185">Reference proteome</keyword>
<protein>
    <recommendedName>
        <fullName evidence="4">Hemoglobin</fullName>
    </recommendedName>
</protein>
<proteinExistence type="predicted"/>
<dbReference type="InterPro" id="IPR009050">
    <property type="entry name" value="Globin-like_sf"/>
</dbReference>
<evidence type="ECO:0008006" key="4">
    <source>
        <dbReference type="Google" id="ProtNLM"/>
    </source>
</evidence>
<dbReference type="RefSeq" id="WP_345312036.1">
    <property type="nucleotide sequence ID" value="NZ_BAABIE010000001.1"/>
</dbReference>
<comment type="caution">
    <text evidence="2">The sequence shown here is derived from an EMBL/GenBank/DDBJ whole genome shotgun (WGS) entry which is preliminary data.</text>
</comment>
<organism evidence="2 3">
    <name type="scientific">Gordonia alkaliphila</name>
    <dbReference type="NCBI Taxonomy" id="1053547"/>
    <lineage>
        <taxon>Bacteria</taxon>
        <taxon>Bacillati</taxon>
        <taxon>Actinomycetota</taxon>
        <taxon>Actinomycetes</taxon>
        <taxon>Mycobacteriales</taxon>
        <taxon>Gordoniaceae</taxon>
        <taxon>Gordonia</taxon>
    </lineage>
</organism>
<dbReference type="CDD" id="cd08916">
    <property type="entry name" value="TrHb3_P"/>
    <property type="match status" value="1"/>
</dbReference>
<sequence>MSRSDPRDLADRAEVVELLGDFYHRAFADDLLGPVFVDIAQMDLSKHLPAITDFWCKAILKEGEYRNNVFEPHRELHQLAHLEPRHFERWLTLWHTTIDDRHAGPKADLAKLQGARIAYSMCRMLTGELATPIADWLEATGHQLGVHSPHRQAVRTGPPRRTARPRS</sequence>
<accession>A0ABP8YSU9</accession>
<dbReference type="InterPro" id="IPR012292">
    <property type="entry name" value="Globin/Proto"/>
</dbReference>
<feature type="region of interest" description="Disordered" evidence="1">
    <location>
        <begin position="145"/>
        <end position="167"/>
    </location>
</feature>
<reference evidence="3" key="1">
    <citation type="journal article" date="2019" name="Int. J. Syst. Evol. Microbiol.">
        <title>The Global Catalogue of Microorganisms (GCM) 10K type strain sequencing project: providing services to taxonomists for standard genome sequencing and annotation.</title>
        <authorList>
            <consortium name="The Broad Institute Genomics Platform"/>
            <consortium name="The Broad Institute Genome Sequencing Center for Infectious Disease"/>
            <person name="Wu L."/>
            <person name="Ma J."/>
        </authorList>
    </citation>
    <scope>NUCLEOTIDE SEQUENCE [LARGE SCALE GENOMIC DNA]</scope>
    <source>
        <strain evidence="3">JCM 18077</strain>
    </source>
</reference>
<dbReference type="EMBL" id="BAABIE010000001">
    <property type="protein sequence ID" value="GAA4737760.1"/>
    <property type="molecule type" value="Genomic_DNA"/>
</dbReference>
<dbReference type="SUPFAM" id="SSF46458">
    <property type="entry name" value="Globin-like"/>
    <property type="match status" value="1"/>
</dbReference>
<evidence type="ECO:0000256" key="1">
    <source>
        <dbReference type="SAM" id="MobiDB-lite"/>
    </source>
</evidence>
<evidence type="ECO:0000313" key="2">
    <source>
        <dbReference type="EMBL" id="GAA4737760.1"/>
    </source>
</evidence>
<name>A0ABP8YSU9_9ACTN</name>
<dbReference type="Gene3D" id="1.10.490.10">
    <property type="entry name" value="Globins"/>
    <property type="match status" value="1"/>
</dbReference>
<dbReference type="Proteomes" id="UP001500822">
    <property type="component" value="Unassembled WGS sequence"/>
</dbReference>
<gene>
    <name evidence="2" type="ORF">GCM10023217_01000</name>
</gene>